<proteinExistence type="predicted"/>
<organism evidence="2 3">
    <name type="scientific">Racocetra fulgida</name>
    <dbReference type="NCBI Taxonomy" id="60492"/>
    <lineage>
        <taxon>Eukaryota</taxon>
        <taxon>Fungi</taxon>
        <taxon>Fungi incertae sedis</taxon>
        <taxon>Mucoromycota</taxon>
        <taxon>Glomeromycotina</taxon>
        <taxon>Glomeromycetes</taxon>
        <taxon>Diversisporales</taxon>
        <taxon>Gigasporaceae</taxon>
        <taxon>Racocetra</taxon>
    </lineage>
</organism>
<evidence type="ECO:0000313" key="2">
    <source>
        <dbReference type="EMBL" id="CAG8466991.1"/>
    </source>
</evidence>
<dbReference type="OrthoDB" id="2335332at2759"/>
<evidence type="ECO:0000256" key="1">
    <source>
        <dbReference type="SAM" id="Phobius"/>
    </source>
</evidence>
<sequence>MDDRNSERVPLLQIGRQIEQKSCRDAFCSCLCIFIFIGTIVVLSFSGGTPEFDLPVDISQIPNAYQLRPNRFVYVIESLPVEFESITNYTSTNVTITSSMDSFEQEPFDMPTGVFKIAEIIPIPKFWTYGFYEIREFRYLLDGNATRVSTVISKFEGLWSSSINIQFTAANNKSLDPSLLETCEYKVIRNFFLDGVIQRRCPSENEFYKVALVQGPFLSEWKFLSLNKSVEFGGISKMDFQNYKRLYIRSNIIRAFTIYKVIDRSDYFF</sequence>
<keyword evidence="1" id="KW-1133">Transmembrane helix</keyword>
<dbReference type="Proteomes" id="UP000789396">
    <property type="component" value="Unassembled WGS sequence"/>
</dbReference>
<reference evidence="2" key="1">
    <citation type="submission" date="2021-06" db="EMBL/GenBank/DDBJ databases">
        <authorList>
            <person name="Kallberg Y."/>
            <person name="Tangrot J."/>
            <person name="Rosling A."/>
        </authorList>
    </citation>
    <scope>NUCLEOTIDE SEQUENCE</scope>
    <source>
        <strain evidence="2">IN212</strain>
    </source>
</reference>
<dbReference type="EMBL" id="CAJVPZ010000497">
    <property type="protein sequence ID" value="CAG8466991.1"/>
    <property type="molecule type" value="Genomic_DNA"/>
</dbReference>
<name>A0A9N8VUP1_9GLOM</name>
<keyword evidence="3" id="KW-1185">Reference proteome</keyword>
<accession>A0A9N8VUP1</accession>
<comment type="caution">
    <text evidence="2">The sequence shown here is derived from an EMBL/GenBank/DDBJ whole genome shotgun (WGS) entry which is preliminary data.</text>
</comment>
<gene>
    <name evidence="2" type="ORF">RFULGI_LOCUS942</name>
</gene>
<evidence type="ECO:0000313" key="3">
    <source>
        <dbReference type="Proteomes" id="UP000789396"/>
    </source>
</evidence>
<dbReference type="AlphaFoldDB" id="A0A9N8VUP1"/>
<keyword evidence="1" id="KW-0472">Membrane</keyword>
<keyword evidence="1" id="KW-0812">Transmembrane</keyword>
<protein>
    <submittedName>
        <fullName evidence="2">8576_t:CDS:1</fullName>
    </submittedName>
</protein>
<feature type="transmembrane region" description="Helical" evidence="1">
    <location>
        <begin position="26"/>
        <end position="45"/>
    </location>
</feature>